<protein>
    <submittedName>
        <fullName evidence="1">Uncharacterized protein</fullName>
    </submittedName>
</protein>
<dbReference type="EMBL" id="BKCJ010006599">
    <property type="protein sequence ID" value="GEU72975.1"/>
    <property type="molecule type" value="Genomic_DNA"/>
</dbReference>
<evidence type="ECO:0000313" key="1">
    <source>
        <dbReference type="EMBL" id="GEU72975.1"/>
    </source>
</evidence>
<dbReference type="InterPro" id="IPR011009">
    <property type="entry name" value="Kinase-like_dom_sf"/>
</dbReference>
<comment type="caution">
    <text evidence="1">The sequence shown here is derived from an EMBL/GenBank/DDBJ whole genome shotgun (WGS) entry which is preliminary data.</text>
</comment>
<dbReference type="AlphaFoldDB" id="A0A6L2MKZ6"/>
<proteinExistence type="predicted"/>
<reference evidence="1" key="1">
    <citation type="journal article" date="2019" name="Sci. Rep.">
        <title>Draft genome of Tanacetum cinerariifolium, the natural source of mosquito coil.</title>
        <authorList>
            <person name="Yamashiro T."/>
            <person name="Shiraishi A."/>
            <person name="Satake H."/>
            <person name="Nakayama K."/>
        </authorList>
    </citation>
    <scope>NUCLEOTIDE SEQUENCE</scope>
</reference>
<accession>A0A6L2MKZ6</accession>
<name>A0A6L2MKZ6_TANCI</name>
<gene>
    <name evidence="1" type="ORF">Tci_044953</name>
</gene>
<dbReference type="SUPFAM" id="SSF56112">
    <property type="entry name" value="Protein kinase-like (PK-like)"/>
    <property type="match status" value="1"/>
</dbReference>
<organism evidence="1">
    <name type="scientific">Tanacetum cinerariifolium</name>
    <name type="common">Dalmatian daisy</name>
    <name type="synonym">Chrysanthemum cinerariifolium</name>
    <dbReference type="NCBI Taxonomy" id="118510"/>
    <lineage>
        <taxon>Eukaryota</taxon>
        <taxon>Viridiplantae</taxon>
        <taxon>Streptophyta</taxon>
        <taxon>Embryophyta</taxon>
        <taxon>Tracheophyta</taxon>
        <taxon>Spermatophyta</taxon>
        <taxon>Magnoliopsida</taxon>
        <taxon>eudicotyledons</taxon>
        <taxon>Gunneridae</taxon>
        <taxon>Pentapetalae</taxon>
        <taxon>asterids</taxon>
        <taxon>campanulids</taxon>
        <taxon>Asterales</taxon>
        <taxon>Asteraceae</taxon>
        <taxon>Asteroideae</taxon>
        <taxon>Anthemideae</taxon>
        <taxon>Anthemidinae</taxon>
        <taxon>Tanacetum</taxon>
    </lineage>
</organism>
<sequence>MLMTYFKMKYKDSILTKLLRTLKIGLKTIYEALLEGTHLVVAEEDEENMDFNLDAYRRHKMLNTHPNFLFSMATRDIVEGLISLHNEGLSHGNVCPCNVVVLQTRALLHRLTIGRSQVDDIKCLGALLFHLFTCGSYFGQGSYIPTLELCNKHLWKTDLEANDKVKGLISCRDIVEGLISLHNEGLSHGNVCPCNVVLISPLTKSLASGSVFNKCSLQSSRVGMYEPYPKHEPRVNKWNKRAPKHLISSSRLSPVVSPWSNARVCNTIMLQGQTFPGDSPSLCSHINPSTMSL</sequence>